<dbReference type="SUPFAM" id="SSF52922">
    <property type="entry name" value="TK C-terminal domain-like"/>
    <property type="match status" value="1"/>
</dbReference>
<keyword evidence="15" id="KW-1185">Reference proteome</keyword>
<name>A0A2T5J284_9GAMM</name>
<dbReference type="Gene3D" id="3.40.50.970">
    <property type="match status" value="2"/>
</dbReference>
<dbReference type="InterPro" id="IPR005474">
    <property type="entry name" value="Transketolase_N"/>
</dbReference>
<dbReference type="InterPro" id="IPR051157">
    <property type="entry name" value="PDH/Transketolase"/>
</dbReference>
<evidence type="ECO:0000256" key="9">
    <source>
        <dbReference type="PIRNR" id="PIRNR000156"/>
    </source>
</evidence>
<comment type="function">
    <text evidence="2 9">Component of the pyruvate dehydrogenase (PDH) complex, that catalyzes the overall conversion of pyruvate to acetyl-CoA and CO(2).</text>
</comment>
<keyword evidence="10" id="KW-0479">Metal-binding</keyword>
<keyword evidence="6 9" id="KW-0786">Thiamine pyrophosphate</keyword>
<dbReference type="AlphaFoldDB" id="A0A2T5J284"/>
<evidence type="ECO:0000256" key="2">
    <source>
        <dbReference type="ARBA" id="ARBA00003157"/>
    </source>
</evidence>
<dbReference type="GO" id="GO:0046872">
    <property type="term" value="F:metal ion binding"/>
    <property type="evidence" value="ECO:0007669"/>
    <property type="project" value="UniProtKB-KW"/>
</dbReference>
<keyword evidence="7 9" id="KW-0670">Pyruvate</keyword>
<dbReference type="CDD" id="cd02017">
    <property type="entry name" value="TPP_E1_EcPDC_like"/>
    <property type="match status" value="1"/>
</dbReference>
<comment type="cofactor">
    <cofactor evidence="1 9">
        <name>thiamine diphosphate</name>
        <dbReference type="ChEBI" id="CHEBI:58937"/>
    </cofactor>
</comment>
<keyword evidence="10" id="KW-0460">Magnesium</keyword>
<feature type="binding site" evidence="10">
    <location>
        <position position="230"/>
    </location>
    <ligand>
        <name>Mg(2+)</name>
        <dbReference type="ChEBI" id="CHEBI:18420"/>
    </ligand>
</feature>
<feature type="domain" description="Pyruvate dehydrogenase E1 component middle" evidence="12">
    <location>
        <begin position="473"/>
        <end position="696"/>
    </location>
</feature>
<evidence type="ECO:0000256" key="3">
    <source>
        <dbReference type="ARBA" id="ARBA00012281"/>
    </source>
</evidence>
<dbReference type="GO" id="GO:0004739">
    <property type="term" value="F:pyruvate dehydrogenase (acetyl-transferring) activity"/>
    <property type="evidence" value="ECO:0007669"/>
    <property type="project" value="UniProtKB-EC"/>
</dbReference>
<dbReference type="SUPFAM" id="SSF52518">
    <property type="entry name" value="Thiamin diphosphate-binding fold (THDP-binding)"/>
    <property type="match status" value="2"/>
</dbReference>
<dbReference type="InterPro" id="IPR055152">
    <property type="entry name" value="Transketolase-like_C_2"/>
</dbReference>
<dbReference type="PANTHER" id="PTHR43825:SF3">
    <property type="entry name" value="PYRUVATE DEHYDROGENASE E1 COMPONENT"/>
    <property type="match status" value="1"/>
</dbReference>
<evidence type="ECO:0000256" key="10">
    <source>
        <dbReference type="PIRSR" id="PIRSR000156-1"/>
    </source>
</evidence>
<dbReference type="EC" id="1.2.4.1" evidence="3 9"/>
<evidence type="ECO:0000256" key="7">
    <source>
        <dbReference type="ARBA" id="ARBA00023317"/>
    </source>
</evidence>
<evidence type="ECO:0000313" key="15">
    <source>
        <dbReference type="Proteomes" id="UP000244223"/>
    </source>
</evidence>
<dbReference type="Pfam" id="PF00456">
    <property type="entry name" value="Transketolase_N"/>
    <property type="match status" value="1"/>
</dbReference>
<accession>A0A2T5J284</accession>
<dbReference type="Pfam" id="PF22613">
    <property type="entry name" value="Transketolase_C_1"/>
    <property type="match status" value="1"/>
</dbReference>
<dbReference type="FunFam" id="3.40.50.970:FF:000011">
    <property type="entry name" value="Pyruvate dehydrogenase E1 component"/>
    <property type="match status" value="1"/>
</dbReference>
<dbReference type="NCBIfam" id="TIGR00759">
    <property type="entry name" value="aceE"/>
    <property type="match status" value="1"/>
</dbReference>
<sequence>MRVEKIYNDTDPLETQEWLEAFESMVNEGGTERAKFILQALTAHAHRFGVQLSRLNTPYLNTIPPHEEPMLAGDPYMERRIRSLIRWNALAIVMRANDNDDELGGHIATFASSATLYDIGFNHFFRAPNASFGGDLIYYQGHSAPGIYARSFLEGRISEAQLENFRREVDGKGLSSYPHPWLMPDYWQFPTVSMGLGPIMAIYQAHVMKYLSNRELTLDQPRKVWAFLGDGEMDEPESLGAIALAGREKLDNLIFVINCNLQRLDGPVRGNGKIIQELESVFRGAGWNVIKVVWGRKWDPLLAQDKSGVLKQRMEECVDGEYQAFKTHGGDYTRQHFFGKYPELKAMVEHLSDEGIYQLNRGGHDPYKVYAAYAKAMAHKGQPTVILAKTVKGYGTGAGEAVNKTHQLKKLDIDSLKAFRDRFDMPFTDEELAKVPFYKPADNSPELRYMHERRKKLGGYLPTRQNSPQSLVIPELDVFAPVLQGSERAISTTMAFVRLLNILIKQADIGERVVPIVPDEARTFGMEGMFRQMGIYSHVGQLYTPEDSNQMMYYKEDKKGRMLEEGINEAGAMSAWIAVGTSYCMHNLPMIPFYIFYSMFGFQRIGDLAWAAGDIQAQGFLLGATSGRTTLNGEGLQHQDGHSHLLASTIPNCVAYDPCYAYELAVIIHHGLQRMYAQGERVFYYLTTMNENYSHPPMPAGVEEGIRRGMYLLKPAPQGHGHEVQLLGSGVILREVEAAAELLLNVYGIRAAVWSVTSFNELRKEALACEHWNHLHPLETPKVAWVTQQLRAVKGAIVAASDYMRIVSEQIRAFLPQGLPYITLGTDGFGRSDSRDKLREHFQVNRYFIAIAALNALAEDGVIGRSVVQDALERFAIDAEKPFSLSV</sequence>
<evidence type="ECO:0000256" key="8">
    <source>
        <dbReference type="ARBA" id="ARBA00051231"/>
    </source>
</evidence>
<evidence type="ECO:0000313" key="14">
    <source>
        <dbReference type="EMBL" id="PTQ90625.1"/>
    </source>
</evidence>
<evidence type="ECO:0000256" key="6">
    <source>
        <dbReference type="ARBA" id="ARBA00023052"/>
    </source>
</evidence>
<dbReference type="PIRSF" id="PIRSF000156">
    <property type="entry name" value="Pyruvate_dh_E1"/>
    <property type="match status" value="1"/>
</dbReference>
<dbReference type="InterPro" id="IPR029061">
    <property type="entry name" value="THDP-binding"/>
</dbReference>
<keyword evidence="5 9" id="KW-0560">Oxidoreductase</keyword>
<feature type="domain" description="Transketolase-like C-terminal" evidence="13">
    <location>
        <begin position="709"/>
        <end position="844"/>
    </location>
</feature>
<protein>
    <recommendedName>
        <fullName evidence="4 9">Pyruvate dehydrogenase E1 component</fullName>
        <ecNumber evidence="3 9">1.2.4.1</ecNumber>
    </recommendedName>
</protein>
<comment type="cofactor">
    <cofactor evidence="10">
        <name>Mg(2+)</name>
        <dbReference type="ChEBI" id="CHEBI:18420"/>
    </cofactor>
</comment>
<gene>
    <name evidence="14" type="ORF">C8N29_10224</name>
</gene>
<dbReference type="Pfam" id="PF17831">
    <property type="entry name" value="PDH_E1_M"/>
    <property type="match status" value="1"/>
</dbReference>
<evidence type="ECO:0000256" key="1">
    <source>
        <dbReference type="ARBA" id="ARBA00001964"/>
    </source>
</evidence>
<feature type="binding site" evidence="10">
    <location>
        <position position="262"/>
    </location>
    <ligand>
        <name>Mg(2+)</name>
        <dbReference type="ChEBI" id="CHEBI:18420"/>
    </ligand>
</feature>
<evidence type="ECO:0000256" key="5">
    <source>
        <dbReference type="ARBA" id="ARBA00023002"/>
    </source>
</evidence>
<dbReference type="InterPro" id="IPR035807">
    <property type="entry name" value="PDC_E1_N"/>
</dbReference>
<comment type="catalytic activity">
    <reaction evidence="8 9">
        <text>N(6)-[(R)-lipoyl]-L-lysyl-[protein] + pyruvate + H(+) = N(6)-[(R)-S(8)-acetyldihydrolipoyl]-L-lysyl-[protein] + CO2</text>
        <dbReference type="Rhea" id="RHEA:19189"/>
        <dbReference type="Rhea" id="RHEA-COMP:10474"/>
        <dbReference type="Rhea" id="RHEA-COMP:10478"/>
        <dbReference type="ChEBI" id="CHEBI:15361"/>
        <dbReference type="ChEBI" id="CHEBI:15378"/>
        <dbReference type="ChEBI" id="CHEBI:16526"/>
        <dbReference type="ChEBI" id="CHEBI:83099"/>
        <dbReference type="ChEBI" id="CHEBI:83111"/>
        <dbReference type="EC" id="1.2.4.1"/>
    </reaction>
</comment>
<feature type="binding site" evidence="10">
    <location>
        <position position="260"/>
    </location>
    <ligand>
        <name>Mg(2+)</name>
        <dbReference type="ChEBI" id="CHEBI:18420"/>
    </ligand>
</feature>
<dbReference type="Proteomes" id="UP000244223">
    <property type="component" value="Unassembled WGS sequence"/>
</dbReference>
<evidence type="ECO:0000259" key="11">
    <source>
        <dbReference type="Pfam" id="PF00456"/>
    </source>
</evidence>
<dbReference type="EMBL" id="QAON01000002">
    <property type="protein sequence ID" value="PTQ90625.1"/>
    <property type="molecule type" value="Genomic_DNA"/>
</dbReference>
<comment type="caution">
    <text evidence="14">The sequence shown here is derived from an EMBL/GenBank/DDBJ whole genome shotgun (WGS) entry which is preliminary data.</text>
</comment>
<reference evidence="14 15" key="1">
    <citation type="submission" date="2018-04" db="EMBL/GenBank/DDBJ databases">
        <title>Genomic Encyclopedia of Archaeal and Bacterial Type Strains, Phase II (KMG-II): from individual species to whole genera.</title>
        <authorList>
            <person name="Goeker M."/>
        </authorList>
    </citation>
    <scope>NUCLEOTIDE SEQUENCE [LARGE SCALE GENOMIC DNA]</scope>
    <source>
        <strain evidence="14 15">DSM 5822</strain>
    </source>
</reference>
<proteinExistence type="predicted"/>
<organism evidence="14 15">
    <name type="scientific">Agitococcus lubricus</name>
    <dbReference type="NCBI Taxonomy" id="1077255"/>
    <lineage>
        <taxon>Bacteria</taxon>
        <taxon>Pseudomonadati</taxon>
        <taxon>Pseudomonadota</taxon>
        <taxon>Gammaproteobacteria</taxon>
        <taxon>Moraxellales</taxon>
        <taxon>Moraxellaceae</taxon>
        <taxon>Agitococcus</taxon>
    </lineage>
</organism>
<dbReference type="Gene3D" id="3.40.50.920">
    <property type="match status" value="1"/>
</dbReference>
<dbReference type="InterPro" id="IPR041621">
    <property type="entry name" value="PDH_E1_M"/>
</dbReference>
<dbReference type="InterPro" id="IPR004660">
    <property type="entry name" value="PDH_E1"/>
</dbReference>
<dbReference type="OrthoDB" id="8732661at2"/>
<evidence type="ECO:0000256" key="4">
    <source>
        <dbReference type="ARBA" id="ARBA00017172"/>
    </source>
</evidence>
<dbReference type="InterPro" id="IPR009014">
    <property type="entry name" value="Transketo_C/PFOR_II"/>
</dbReference>
<evidence type="ECO:0000259" key="12">
    <source>
        <dbReference type="Pfam" id="PF17831"/>
    </source>
</evidence>
<dbReference type="PANTHER" id="PTHR43825">
    <property type="entry name" value="PYRUVATE DEHYDROGENASE E1 COMPONENT"/>
    <property type="match status" value="1"/>
</dbReference>
<evidence type="ECO:0000259" key="13">
    <source>
        <dbReference type="Pfam" id="PF22613"/>
    </source>
</evidence>
<feature type="domain" description="Transketolase N-terminal" evidence="11">
    <location>
        <begin position="199"/>
        <end position="294"/>
    </location>
</feature>